<dbReference type="SUPFAM" id="SSF53187">
    <property type="entry name" value="Zn-dependent exopeptidases"/>
    <property type="match status" value="1"/>
</dbReference>
<evidence type="ECO:0000313" key="6">
    <source>
        <dbReference type="Proteomes" id="UP000276133"/>
    </source>
</evidence>
<evidence type="ECO:0000256" key="2">
    <source>
        <dbReference type="PROSITE-ProRule" id="PRU01379"/>
    </source>
</evidence>
<dbReference type="Gene3D" id="3.40.630.10">
    <property type="entry name" value="Zn peptidases"/>
    <property type="match status" value="1"/>
</dbReference>
<dbReference type="PROSITE" id="PS00132">
    <property type="entry name" value="CARBOXYPEPT_ZN_1"/>
    <property type="match status" value="1"/>
</dbReference>
<comment type="caution">
    <text evidence="5">The sequence shown here is derived from an EMBL/GenBank/DDBJ whole genome shotgun (WGS) entry which is preliminary data.</text>
</comment>
<keyword evidence="6" id="KW-1185">Reference proteome</keyword>
<organism evidence="5 6">
    <name type="scientific">Brachionus plicatilis</name>
    <name type="common">Marine rotifer</name>
    <name type="synonym">Brachionus muelleri</name>
    <dbReference type="NCBI Taxonomy" id="10195"/>
    <lineage>
        <taxon>Eukaryota</taxon>
        <taxon>Metazoa</taxon>
        <taxon>Spiralia</taxon>
        <taxon>Gnathifera</taxon>
        <taxon>Rotifera</taxon>
        <taxon>Eurotatoria</taxon>
        <taxon>Monogononta</taxon>
        <taxon>Pseudotrocha</taxon>
        <taxon>Ploima</taxon>
        <taxon>Brachionidae</taxon>
        <taxon>Brachionus</taxon>
    </lineage>
</organism>
<dbReference type="Pfam" id="PF00246">
    <property type="entry name" value="Peptidase_M14"/>
    <property type="match status" value="1"/>
</dbReference>
<evidence type="ECO:0000256" key="3">
    <source>
        <dbReference type="SAM" id="SignalP"/>
    </source>
</evidence>
<dbReference type="PANTHER" id="PTHR11532">
    <property type="entry name" value="PROTEASE M14 CARBOXYPEPTIDASE"/>
    <property type="match status" value="1"/>
</dbReference>
<dbReference type="InterPro" id="IPR000834">
    <property type="entry name" value="Peptidase_M14"/>
</dbReference>
<dbReference type="Proteomes" id="UP000276133">
    <property type="component" value="Unassembled WGS sequence"/>
</dbReference>
<dbReference type="STRING" id="10195.A0A3M7RE41"/>
<feature type="non-terminal residue" evidence="5">
    <location>
        <position position="246"/>
    </location>
</feature>
<dbReference type="OrthoDB" id="10249045at2759"/>
<keyword evidence="5" id="KW-0121">Carboxypeptidase</keyword>
<keyword evidence="5" id="KW-0645">Protease</keyword>
<feature type="signal peptide" evidence="3">
    <location>
        <begin position="1"/>
        <end position="17"/>
    </location>
</feature>
<dbReference type="GO" id="GO:0008270">
    <property type="term" value="F:zinc ion binding"/>
    <property type="evidence" value="ECO:0007669"/>
    <property type="project" value="InterPro"/>
</dbReference>
<dbReference type="GO" id="GO:0006518">
    <property type="term" value="P:peptide metabolic process"/>
    <property type="evidence" value="ECO:0007669"/>
    <property type="project" value="TreeGrafter"/>
</dbReference>
<keyword evidence="3" id="KW-0732">Signal</keyword>
<dbReference type="AlphaFoldDB" id="A0A3M7RE41"/>
<protein>
    <submittedName>
        <fullName evidence="5">Carboxypeptidase E</fullName>
    </submittedName>
</protein>
<comment type="similarity">
    <text evidence="1 2">Belongs to the peptidase M14 family.</text>
</comment>
<gene>
    <name evidence="5" type="ORF">BpHYR1_003705</name>
</gene>
<dbReference type="GO" id="GO:0004181">
    <property type="term" value="F:metallocarboxypeptidase activity"/>
    <property type="evidence" value="ECO:0007669"/>
    <property type="project" value="InterPro"/>
</dbReference>
<dbReference type="PANTHER" id="PTHR11532:SF62">
    <property type="entry name" value="CARBOXYPEPTIDASE D"/>
    <property type="match status" value="1"/>
</dbReference>
<dbReference type="GO" id="GO:0016485">
    <property type="term" value="P:protein processing"/>
    <property type="evidence" value="ECO:0007669"/>
    <property type="project" value="TreeGrafter"/>
</dbReference>
<evidence type="ECO:0000259" key="4">
    <source>
        <dbReference type="PROSITE" id="PS52035"/>
    </source>
</evidence>
<evidence type="ECO:0000256" key="1">
    <source>
        <dbReference type="ARBA" id="ARBA00005988"/>
    </source>
</evidence>
<feature type="chain" id="PRO_5018026289" evidence="3">
    <location>
        <begin position="18"/>
        <end position="246"/>
    </location>
</feature>
<dbReference type="EMBL" id="REGN01003597">
    <property type="protein sequence ID" value="RNA21796.1"/>
    <property type="molecule type" value="Genomic_DNA"/>
</dbReference>
<evidence type="ECO:0000313" key="5">
    <source>
        <dbReference type="EMBL" id="RNA21796.1"/>
    </source>
</evidence>
<dbReference type="PROSITE" id="PS52035">
    <property type="entry name" value="PEPTIDASE_M14"/>
    <property type="match status" value="1"/>
</dbReference>
<proteinExistence type="inferred from homology"/>
<dbReference type="PRINTS" id="PR00765">
    <property type="entry name" value="CRBOXYPTASEA"/>
</dbReference>
<dbReference type="SMART" id="SM00631">
    <property type="entry name" value="Zn_pept"/>
    <property type="match status" value="1"/>
</dbReference>
<sequence>MLIRVLGIFFYLAAINSYSIEPVLSPEPIHLDNHHTNEQIFEILSTIHKKCPHITHIYDLDRKSANNTHLRVIVFSDHPEKHEPMEPEFKYVANMHGNEVIGRELLVELAQQLCDLYLDNNPDVVKLVETTRIHLLPTMNPDGWNMAVLNEFKKWSVQKPAKFTTMEQMLREVGVTDWLVGRTNFNNVDLNRNFPDLDKYEYKYNRDHKNKFDHLLTEASFEINNKNLDCNMKPYQNETIAVANWI</sequence>
<dbReference type="GO" id="GO:0005615">
    <property type="term" value="C:extracellular space"/>
    <property type="evidence" value="ECO:0007669"/>
    <property type="project" value="TreeGrafter"/>
</dbReference>
<comment type="caution">
    <text evidence="2">Lacks conserved residue(s) required for the propagation of feature annotation.</text>
</comment>
<keyword evidence="5" id="KW-0378">Hydrolase</keyword>
<feature type="domain" description="Peptidase M14" evidence="4">
    <location>
        <begin position="33"/>
        <end position="246"/>
    </location>
</feature>
<reference evidence="5 6" key="1">
    <citation type="journal article" date="2018" name="Sci. Rep.">
        <title>Genomic signatures of local adaptation to the degree of environmental predictability in rotifers.</title>
        <authorList>
            <person name="Franch-Gras L."/>
            <person name="Hahn C."/>
            <person name="Garcia-Roger E.M."/>
            <person name="Carmona M.J."/>
            <person name="Serra M."/>
            <person name="Gomez A."/>
        </authorList>
    </citation>
    <scope>NUCLEOTIDE SEQUENCE [LARGE SCALE GENOMIC DNA]</scope>
    <source>
        <strain evidence="5">HYR1</strain>
    </source>
</reference>
<name>A0A3M7RE41_BRAPC</name>
<dbReference type="InterPro" id="IPR050753">
    <property type="entry name" value="Peptidase_M14_domain"/>
</dbReference>
<accession>A0A3M7RE41</accession>
<dbReference type="InterPro" id="IPR057246">
    <property type="entry name" value="CARBOXYPEPT_ZN_1"/>
</dbReference>